<keyword evidence="3" id="KW-1185">Reference proteome</keyword>
<dbReference type="RefSeq" id="WP_343810561.1">
    <property type="nucleotide sequence ID" value="NZ_BAAADS010000006.1"/>
</dbReference>
<accession>A0ABN1FNH1</accession>
<dbReference type="PROSITE" id="PS51186">
    <property type="entry name" value="GNAT"/>
    <property type="match status" value="1"/>
</dbReference>
<evidence type="ECO:0000259" key="1">
    <source>
        <dbReference type="PROSITE" id="PS51186"/>
    </source>
</evidence>
<protein>
    <submittedName>
        <fullName evidence="2">GNAT family N-acetyltransferase</fullName>
    </submittedName>
</protein>
<dbReference type="InterPro" id="IPR051531">
    <property type="entry name" value="N-acetyltransferase"/>
</dbReference>
<proteinExistence type="predicted"/>
<dbReference type="Pfam" id="PF13302">
    <property type="entry name" value="Acetyltransf_3"/>
    <property type="match status" value="1"/>
</dbReference>
<evidence type="ECO:0000313" key="3">
    <source>
        <dbReference type="Proteomes" id="UP001500866"/>
    </source>
</evidence>
<reference evidence="2 3" key="1">
    <citation type="journal article" date="2019" name="Int. J. Syst. Evol. Microbiol.">
        <title>The Global Catalogue of Microorganisms (GCM) 10K type strain sequencing project: providing services to taxonomists for standard genome sequencing and annotation.</title>
        <authorList>
            <consortium name="The Broad Institute Genomics Platform"/>
            <consortium name="The Broad Institute Genome Sequencing Center for Infectious Disease"/>
            <person name="Wu L."/>
            <person name="Ma J."/>
        </authorList>
    </citation>
    <scope>NUCLEOTIDE SEQUENCE [LARGE SCALE GENOMIC DNA]</scope>
    <source>
        <strain evidence="2 3">JCM 15395</strain>
    </source>
</reference>
<dbReference type="SUPFAM" id="SSF55729">
    <property type="entry name" value="Acyl-CoA N-acyltransferases (Nat)"/>
    <property type="match status" value="1"/>
</dbReference>
<name>A0ABN1FNH1_9BACI</name>
<dbReference type="PANTHER" id="PTHR43792">
    <property type="entry name" value="GNAT FAMILY, PUTATIVE (AFU_ORTHOLOGUE AFUA_3G00765)-RELATED-RELATED"/>
    <property type="match status" value="1"/>
</dbReference>
<dbReference type="InterPro" id="IPR000182">
    <property type="entry name" value="GNAT_dom"/>
</dbReference>
<dbReference type="Gene3D" id="3.40.630.30">
    <property type="match status" value="1"/>
</dbReference>
<feature type="domain" description="N-acetyltransferase" evidence="1">
    <location>
        <begin position="17"/>
        <end position="182"/>
    </location>
</feature>
<sequence>MEEKGDGKFPVLETERLILRKISMDDLEDMYEYGSSDEVSAYVSWPTHQSMEDTKRFVETVLEEYSRGVLPVFWGIVLKTSQKLIGTINYVSWKPKHQTGEIGYVLSRHYWGQGFMPEAAEKVLEYGFCQLGLIRVQARCFVENTGSEKVMQKVGMTHEGTMRKAMFAKGRHWDLRMYSVLADEFGVNKK</sequence>
<gene>
    <name evidence="2" type="ORF">GCM10009001_08270</name>
</gene>
<organism evidence="2 3">
    <name type="scientific">Virgibacillus siamensis</name>
    <dbReference type="NCBI Taxonomy" id="480071"/>
    <lineage>
        <taxon>Bacteria</taxon>
        <taxon>Bacillati</taxon>
        <taxon>Bacillota</taxon>
        <taxon>Bacilli</taxon>
        <taxon>Bacillales</taxon>
        <taxon>Bacillaceae</taxon>
        <taxon>Virgibacillus</taxon>
    </lineage>
</organism>
<dbReference type="InterPro" id="IPR016181">
    <property type="entry name" value="Acyl_CoA_acyltransferase"/>
</dbReference>
<dbReference type="Proteomes" id="UP001500866">
    <property type="component" value="Unassembled WGS sequence"/>
</dbReference>
<evidence type="ECO:0000313" key="2">
    <source>
        <dbReference type="EMBL" id="GAA0594499.1"/>
    </source>
</evidence>
<dbReference type="PANTHER" id="PTHR43792:SF9">
    <property type="entry name" value="RIBOSOMAL-PROTEIN-ALANINE ACETYLTRANSFERASE"/>
    <property type="match status" value="1"/>
</dbReference>
<dbReference type="EMBL" id="BAAADS010000006">
    <property type="protein sequence ID" value="GAA0594499.1"/>
    <property type="molecule type" value="Genomic_DNA"/>
</dbReference>
<comment type="caution">
    <text evidence="2">The sequence shown here is derived from an EMBL/GenBank/DDBJ whole genome shotgun (WGS) entry which is preliminary data.</text>
</comment>